<feature type="chain" id="PRO_5014137454" description="Cystatin domain-containing protein" evidence="1">
    <location>
        <begin position="22"/>
        <end position="142"/>
    </location>
</feature>
<dbReference type="EMBL" id="KZ452037">
    <property type="protein sequence ID" value="PKA49886.1"/>
    <property type="molecule type" value="Genomic_DNA"/>
</dbReference>
<evidence type="ECO:0000256" key="1">
    <source>
        <dbReference type="SAM" id="SignalP"/>
    </source>
</evidence>
<evidence type="ECO:0000313" key="3">
    <source>
        <dbReference type="Proteomes" id="UP000236161"/>
    </source>
</evidence>
<evidence type="ECO:0008006" key="4">
    <source>
        <dbReference type="Google" id="ProtNLM"/>
    </source>
</evidence>
<gene>
    <name evidence="2" type="ORF">AXF42_Ash004428</name>
</gene>
<keyword evidence="1" id="KW-0732">Signal</keyword>
<proteinExistence type="predicted"/>
<keyword evidence="3" id="KW-1185">Reference proteome</keyword>
<protein>
    <recommendedName>
        <fullName evidence="4">Cystatin domain-containing protein</fullName>
    </recommendedName>
</protein>
<dbReference type="Proteomes" id="UP000236161">
    <property type="component" value="Unassembled WGS sequence"/>
</dbReference>
<feature type="signal peptide" evidence="1">
    <location>
        <begin position="1"/>
        <end position="21"/>
    </location>
</feature>
<accession>A0A2I0A2X0</accession>
<evidence type="ECO:0000313" key="2">
    <source>
        <dbReference type="EMBL" id="PKA49886.1"/>
    </source>
</evidence>
<dbReference type="AlphaFoldDB" id="A0A2I0A2X0"/>
<reference evidence="2 3" key="1">
    <citation type="journal article" date="2017" name="Nature">
        <title>The Apostasia genome and the evolution of orchids.</title>
        <authorList>
            <person name="Zhang G.Q."/>
            <person name="Liu K.W."/>
            <person name="Li Z."/>
            <person name="Lohaus R."/>
            <person name="Hsiao Y.Y."/>
            <person name="Niu S.C."/>
            <person name="Wang J.Y."/>
            <person name="Lin Y.C."/>
            <person name="Xu Q."/>
            <person name="Chen L.J."/>
            <person name="Yoshida K."/>
            <person name="Fujiwara S."/>
            <person name="Wang Z.W."/>
            <person name="Zhang Y.Q."/>
            <person name="Mitsuda N."/>
            <person name="Wang M."/>
            <person name="Liu G.H."/>
            <person name="Pecoraro L."/>
            <person name="Huang H.X."/>
            <person name="Xiao X.J."/>
            <person name="Lin M."/>
            <person name="Wu X.Y."/>
            <person name="Wu W.L."/>
            <person name="Chen Y.Y."/>
            <person name="Chang S.B."/>
            <person name="Sakamoto S."/>
            <person name="Ohme-Takagi M."/>
            <person name="Yagi M."/>
            <person name="Zeng S.J."/>
            <person name="Shen C.Y."/>
            <person name="Yeh C.M."/>
            <person name="Luo Y.B."/>
            <person name="Tsai W.C."/>
            <person name="Van de Peer Y."/>
            <person name="Liu Z.J."/>
        </authorList>
    </citation>
    <scope>NUCLEOTIDE SEQUENCE [LARGE SCALE GENOMIC DNA]</scope>
    <source>
        <strain evidence="3">cv. Shenzhen</strain>
        <tissue evidence="2">Stem</tissue>
    </source>
</reference>
<name>A0A2I0A2X0_9ASPA</name>
<organism evidence="2 3">
    <name type="scientific">Apostasia shenzhenica</name>
    <dbReference type="NCBI Taxonomy" id="1088818"/>
    <lineage>
        <taxon>Eukaryota</taxon>
        <taxon>Viridiplantae</taxon>
        <taxon>Streptophyta</taxon>
        <taxon>Embryophyta</taxon>
        <taxon>Tracheophyta</taxon>
        <taxon>Spermatophyta</taxon>
        <taxon>Magnoliopsida</taxon>
        <taxon>Liliopsida</taxon>
        <taxon>Asparagales</taxon>
        <taxon>Orchidaceae</taxon>
        <taxon>Apostasioideae</taxon>
        <taxon>Apostasia</taxon>
    </lineage>
</organism>
<sequence>MASSRQLLFILLISVVVVAAASTIDDNWVRISNQMSPEMQELGQKAVKLYKNQSEQPLVFCQTMEAKMKTAKMLMIDENMVNVTSYWFVVYARMEGNWLARSPYEAIVDVSSGPGASAVVILQNYTMLNDYVPKSTVHCPAP</sequence>